<dbReference type="GO" id="GO:0016757">
    <property type="term" value="F:glycosyltransferase activity"/>
    <property type="evidence" value="ECO:0007669"/>
    <property type="project" value="InterPro"/>
</dbReference>
<evidence type="ECO:0000259" key="5">
    <source>
        <dbReference type="Pfam" id="PF00534"/>
    </source>
</evidence>
<dbReference type="Pfam" id="PF00534">
    <property type="entry name" value="Glycos_transf_1"/>
    <property type="match status" value="1"/>
</dbReference>
<dbReference type="InterPro" id="IPR004300">
    <property type="entry name" value="Glyco_hydro_57_N"/>
</dbReference>
<evidence type="ECO:0000256" key="3">
    <source>
        <dbReference type="RuleBase" id="RU361196"/>
    </source>
</evidence>
<evidence type="ECO:0000256" key="1">
    <source>
        <dbReference type="ARBA" id="ARBA00006821"/>
    </source>
</evidence>
<dbReference type="EMBL" id="PISE01000001">
    <property type="protein sequence ID" value="PKG25734.1"/>
    <property type="molecule type" value="Genomic_DNA"/>
</dbReference>
<feature type="domain" description="Glycosyl transferase family 1" evidence="5">
    <location>
        <begin position="624"/>
        <end position="785"/>
    </location>
</feature>
<sequence length="823" mass="94512">MNYSYFQAIVYANLPFINLFSKKQNTRNKLYKESASFLNFLQYVEQEKEHYPIQLAIPPCYYDILEMPFFQKEMTEFLEKNKENYEKELQYWNEYSKQLNKGISYLLAQNKIEILASAATFSELTNLNTKKGIRKHIDKGRSIIERVFNYKPTGFWFPNGSYTPGLDLHVKNAGFEFSFLKGETIKFSDPLPTEEGTAVVSPHGLMFFPIEESLTTIIQNTQNNRNDIQNEIVSIVNAYNHYRHQGVITLAIELSTFNERRSELNKGMMYVIDEGFIANISPAAYQKQFKEELDQVHLCASCLKNKDASTFIEFGTYYAASSFVEKQWEYIMNTPEFYAHTRVIAQLEKEWILLAGLLSEVNEENKELVENHIQAAEKLLSFLQGSYDVEWLQEREKEVFVLNDAMIQTGSKEIGNKQNSKKKMLILSWEYPPNIVGGLGTHVAGLTNSLAKKGYEVHLITAQNIKLEELDREEQAGLFVYRVKPLNSLEENFIHWIAGLNMRMWEKGMELASSIDFDFIQAHDWLVGAAAISLQKEWNIPLISTIHATEHGRNGGIHTEMQKFIHEKESQLIQESNGVIVCSDYMKEELIRIFQADQNKIYTIPNGIDMSFFYERAYDAISDLPISSEKTVVFAIGRLVKEKGFGTLLEAAKTISMYNQKVCFVLAGVGPMYEEYKNYIERNELQSVVFLIGYLQEDRKKALYERADIVVIPSHYEPFGMVALESLVYAKPTIISNTGGLKAIAEHQKSGIVIEPGDTEQLIQGIDFLLENEKSAEEIGKNGRKLVEQLFGWNRIGDETMRVFDEVAIQHKMKETVQEIGNS</sequence>
<keyword evidence="2 3" id="KW-0119">Carbohydrate metabolism</keyword>
<dbReference type="Pfam" id="PF13439">
    <property type="entry name" value="Glyco_transf_4"/>
    <property type="match status" value="1"/>
</dbReference>
<dbReference type="InterPro" id="IPR001296">
    <property type="entry name" value="Glyco_trans_1"/>
</dbReference>
<evidence type="ECO:0000259" key="6">
    <source>
        <dbReference type="Pfam" id="PF03065"/>
    </source>
</evidence>
<dbReference type="Gene3D" id="3.40.50.2000">
    <property type="entry name" value="Glycogen Phosphorylase B"/>
    <property type="match status" value="2"/>
</dbReference>
<dbReference type="PANTHER" id="PTHR12526:SF638">
    <property type="entry name" value="SPORE COAT PROTEIN SA"/>
    <property type="match status" value="1"/>
</dbReference>
<evidence type="ECO:0000256" key="2">
    <source>
        <dbReference type="ARBA" id="ARBA00023277"/>
    </source>
</evidence>
<dbReference type="InterPro" id="IPR011330">
    <property type="entry name" value="Glyco_hydro/deAcase_b/a-brl"/>
</dbReference>
<feature type="domain" description="Glycoside hydrolase family 57 N-terminal" evidence="6">
    <location>
        <begin position="71"/>
        <end position="189"/>
    </location>
</feature>
<name>A0A2N0Z8C0_9BACI</name>
<dbReference type="AlphaFoldDB" id="A0A2N0Z8C0"/>
<keyword evidence="9" id="KW-1185">Reference proteome</keyword>
<dbReference type="Gene3D" id="3.20.110.10">
    <property type="entry name" value="Glycoside hydrolase 38, N terminal domain"/>
    <property type="match status" value="1"/>
</dbReference>
<dbReference type="Pfam" id="PF03065">
    <property type="entry name" value="Glyco_hydro_57"/>
    <property type="match status" value="1"/>
</dbReference>
<evidence type="ECO:0008006" key="10">
    <source>
        <dbReference type="Google" id="ProtNLM"/>
    </source>
</evidence>
<dbReference type="InterPro" id="IPR027291">
    <property type="entry name" value="Glyco_hydro_38_N_sf"/>
</dbReference>
<organism evidence="8 9">
    <name type="scientific">Niallia nealsonii</name>
    <dbReference type="NCBI Taxonomy" id="115979"/>
    <lineage>
        <taxon>Bacteria</taxon>
        <taxon>Bacillati</taxon>
        <taxon>Bacillota</taxon>
        <taxon>Bacilli</taxon>
        <taxon>Bacillales</taxon>
        <taxon>Bacillaceae</taxon>
        <taxon>Niallia</taxon>
    </lineage>
</organism>
<dbReference type="RefSeq" id="WP_101175022.1">
    <property type="nucleotide sequence ID" value="NZ_PISE01000001.1"/>
</dbReference>
<dbReference type="InterPro" id="IPR028098">
    <property type="entry name" value="Glyco_trans_4-like_N"/>
</dbReference>
<dbReference type="SUPFAM" id="SSF53756">
    <property type="entry name" value="UDP-Glycosyltransferase/glycogen phosphorylase"/>
    <property type="match status" value="1"/>
</dbReference>
<dbReference type="GO" id="GO:0005975">
    <property type="term" value="P:carbohydrate metabolic process"/>
    <property type="evidence" value="ECO:0007669"/>
    <property type="project" value="InterPro"/>
</dbReference>
<dbReference type="SUPFAM" id="SSF88713">
    <property type="entry name" value="Glycoside hydrolase/deacetylase"/>
    <property type="match status" value="1"/>
</dbReference>
<comment type="caution">
    <text evidence="8">The sequence shown here is derived from an EMBL/GenBank/DDBJ whole genome shotgun (WGS) entry which is preliminary data.</text>
</comment>
<evidence type="ECO:0000313" key="9">
    <source>
        <dbReference type="Proteomes" id="UP000233375"/>
    </source>
</evidence>
<feature type="domain" description="Glycosyltransferase subfamily 4-like N-terminal" evidence="7">
    <location>
        <begin position="436"/>
        <end position="611"/>
    </location>
</feature>
<dbReference type="CDD" id="cd03801">
    <property type="entry name" value="GT4_PimA-like"/>
    <property type="match status" value="1"/>
</dbReference>
<evidence type="ECO:0000313" key="8">
    <source>
        <dbReference type="EMBL" id="PKG25734.1"/>
    </source>
</evidence>
<proteinExistence type="inferred from homology"/>
<dbReference type="Proteomes" id="UP000233375">
    <property type="component" value="Unassembled WGS sequence"/>
</dbReference>
<dbReference type="PANTHER" id="PTHR12526">
    <property type="entry name" value="GLYCOSYLTRANSFERASE"/>
    <property type="match status" value="1"/>
</dbReference>
<protein>
    <recommendedName>
        <fullName evidence="10">Glycosyltransferase</fullName>
    </recommendedName>
</protein>
<evidence type="ECO:0000256" key="4">
    <source>
        <dbReference type="SAM" id="Coils"/>
    </source>
</evidence>
<reference evidence="8 9" key="1">
    <citation type="journal article" date="2003" name="Int. J. Syst. Evol. Microbiol.">
        <title>Bacillus nealsonii sp. nov., isolated from a spacecraft-assembly facility, whose spores are gamma-radiation resistant.</title>
        <authorList>
            <person name="Venkateswaran K."/>
            <person name="Kempf M."/>
            <person name="Chen F."/>
            <person name="Satomi M."/>
            <person name="Nicholson W."/>
            <person name="Kern R."/>
        </authorList>
    </citation>
    <scope>NUCLEOTIDE SEQUENCE [LARGE SCALE GENOMIC DNA]</scope>
    <source>
        <strain evidence="8 9">FO-92</strain>
    </source>
</reference>
<gene>
    <name evidence="8" type="ORF">CWS01_00450</name>
</gene>
<feature type="coiled-coil region" evidence="4">
    <location>
        <begin position="211"/>
        <end position="238"/>
    </location>
</feature>
<evidence type="ECO:0000259" key="7">
    <source>
        <dbReference type="Pfam" id="PF13439"/>
    </source>
</evidence>
<dbReference type="OrthoDB" id="9803279at2"/>
<keyword evidence="4" id="KW-0175">Coiled coil</keyword>
<accession>A0A2N0Z8C0</accession>
<comment type="similarity">
    <text evidence="1 3">Belongs to the glycosyl hydrolase 57 family.</text>
</comment>